<dbReference type="Gene3D" id="3.40.395.10">
    <property type="entry name" value="Adenoviral Proteinase, Chain A"/>
    <property type="match status" value="1"/>
</dbReference>
<feature type="compositionally biased region" description="Basic and acidic residues" evidence="4">
    <location>
        <begin position="157"/>
        <end position="176"/>
    </location>
</feature>
<keyword evidence="2 6" id="KW-0645">Protease</keyword>
<evidence type="ECO:0000256" key="2">
    <source>
        <dbReference type="ARBA" id="ARBA00022670"/>
    </source>
</evidence>
<keyword evidence="7" id="KW-1185">Reference proteome</keyword>
<protein>
    <submittedName>
        <fullName evidence="6">Sentrin-specific protease 1-like</fullName>
    </submittedName>
</protein>
<reference evidence="6 7" key="1">
    <citation type="submission" date="2019-12" db="EMBL/GenBank/DDBJ databases">
        <authorList>
            <person name="Alioto T."/>
            <person name="Alioto T."/>
            <person name="Gomez Garrido J."/>
        </authorList>
    </citation>
    <scope>NUCLEOTIDE SEQUENCE [LARGE SCALE GENOMIC DNA]</scope>
</reference>
<comment type="caution">
    <text evidence="6">The sequence shown here is derived from an EMBL/GenBank/DDBJ whole genome shotgun (WGS) entry which is preliminary data.</text>
</comment>
<evidence type="ECO:0000256" key="4">
    <source>
        <dbReference type="SAM" id="MobiDB-lite"/>
    </source>
</evidence>
<keyword evidence="3" id="KW-0378">Hydrolase</keyword>
<evidence type="ECO:0000256" key="1">
    <source>
        <dbReference type="ARBA" id="ARBA00005234"/>
    </source>
</evidence>
<dbReference type="Pfam" id="PF02902">
    <property type="entry name" value="Peptidase_C48"/>
    <property type="match status" value="1"/>
</dbReference>
<dbReference type="EMBL" id="CACTIH010004058">
    <property type="protein sequence ID" value="CAA2989103.1"/>
    <property type="molecule type" value="Genomic_DNA"/>
</dbReference>
<dbReference type="InterPro" id="IPR003653">
    <property type="entry name" value="Peptidase_C48_C"/>
</dbReference>
<dbReference type="AlphaFoldDB" id="A0A8S0S9U8"/>
<dbReference type="GO" id="GO:0006508">
    <property type="term" value="P:proteolysis"/>
    <property type="evidence" value="ECO:0007669"/>
    <property type="project" value="UniProtKB-KW"/>
</dbReference>
<organism evidence="6 7">
    <name type="scientific">Olea europaea subsp. europaea</name>
    <dbReference type="NCBI Taxonomy" id="158383"/>
    <lineage>
        <taxon>Eukaryota</taxon>
        <taxon>Viridiplantae</taxon>
        <taxon>Streptophyta</taxon>
        <taxon>Embryophyta</taxon>
        <taxon>Tracheophyta</taxon>
        <taxon>Spermatophyta</taxon>
        <taxon>Magnoliopsida</taxon>
        <taxon>eudicotyledons</taxon>
        <taxon>Gunneridae</taxon>
        <taxon>Pentapetalae</taxon>
        <taxon>asterids</taxon>
        <taxon>lamiids</taxon>
        <taxon>Lamiales</taxon>
        <taxon>Oleaceae</taxon>
        <taxon>Oleeae</taxon>
        <taxon>Olea</taxon>
    </lineage>
</organism>
<dbReference type="OrthoDB" id="1694156at2759"/>
<dbReference type="InterPro" id="IPR038765">
    <property type="entry name" value="Papain-like_cys_pep_sf"/>
</dbReference>
<dbReference type="SUPFAM" id="SSF54001">
    <property type="entry name" value="Cysteine proteinases"/>
    <property type="match status" value="1"/>
</dbReference>
<sequence>MLVASKHGYTRLFPVLRASWSQDIEGAFRIVNRMADEKPSTAKLEGPDCFSNPKIVICDLEPLESEMAMSYMNGVQYNKPIQPMSSIESQRRTKRRTERSVEDVGTSGKSVPSVLPLMNSNIGQAHSSDDDDDFVVPPPRRQEPSACGKSPVVEDPTAAHHSQEEPQSHGAQRDDGSPTAEPTSELPVKRVLRPSRVLQSPFVAGQERGKLFKYDDNVVVFEDYKNNVDRVDKSAFMGKSYHDWNVLQGIEPYVKVLPALMNTLRISKKDLDYHETEAKELKVIIYDTLLQQTNGHDCGIFMVLYALYLICGGRCSIP</sequence>
<feature type="domain" description="Ubiquitin-like protease family profile" evidence="5">
    <location>
        <begin position="242"/>
        <end position="313"/>
    </location>
</feature>
<feature type="region of interest" description="Disordered" evidence="4">
    <location>
        <begin position="82"/>
        <end position="191"/>
    </location>
</feature>
<dbReference type="Proteomes" id="UP000594638">
    <property type="component" value="Unassembled WGS sequence"/>
</dbReference>
<dbReference type="GO" id="GO:0008234">
    <property type="term" value="F:cysteine-type peptidase activity"/>
    <property type="evidence" value="ECO:0007669"/>
    <property type="project" value="InterPro"/>
</dbReference>
<evidence type="ECO:0000259" key="5">
    <source>
        <dbReference type="Pfam" id="PF02902"/>
    </source>
</evidence>
<name>A0A8S0S9U8_OLEEU</name>
<comment type="similarity">
    <text evidence="1">Belongs to the peptidase C48 family.</text>
</comment>
<evidence type="ECO:0000256" key="3">
    <source>
        <dbReference type="ARBA" id="ARBA00022801"/>
    </source>
</evidence>
<evidence type="ECO:0000313" key="6">
    <source>
        <dbReference type="EMBL" id="CAA2989103.1"/>
    </source>
</evidence>
<accession>A0A8S0S9U8</accession>
<evidence type="ECO:0000313" key="7">
    <source>
        <dbReference type="Proteomes" id="UP000594638"/>
    </source>
</evidence>
<gene>
    <name evidence="6" type="ORF">OLEA9_A095527</name>
</gene>
<proteinExistence type="inferred from homology"/>
<dbReference type="Gramene" id="OE9A095527T1">
    <property type="protein sequence ID" value="OE9A095527C1"/>
    <property type="gene ID" value="OE9A095527"/>
</dbReference>